<gene>
    <name evidence="4" type="ORF">LKD71_10820</name>
</gene>
<sequence>MRILKFINQQLIKDTNMKHLYTSIYHNPGISRAHLSKQTALSKTTVSTLIDELIERNFILDGGAGESGTTGRKPNQLYLRRNSHFVVVFNWYENRIYTHLVDIAGTSVFQEACELKQGEAYVSASRNCFQNSVLQHCAPDEILGICVVIAAMIDEKHGEIYSTTISLPSMEGSQILDSLKEAFPDYPVDLLNDTACYSYAEKIYGGITEKNFAFINFGNRGIGASLFVDGSMLGKASGSFTQFGHYSVDPEGPLCVCGNHGCLEALIAEPRLKERSVEFGEIPSLNSLSQVTFSDLGKAATFRDPVALAMTQEIALELSLALSNLICTVNPSLIVLGGKIPDLGEAFLEDVRKNLKKTGFRRMVDAVQVRYSRLQSDSFLNGAMKYFFDIHYSFTDKNPSGFFIG</sequence>
<dbReference type="PANTHER" id="PTHR18964:SF149">
    <property type="entry name" value="BIFUNCTIONAL UDP-N-ACETYLGLUCOSAMINE 2-EPIMERASE_N-ACETYLMANNOSAMINE KINASE"/>
    <property type="match status" value="1"/>
</dbReference>
<accession>A0AAE3DTP0</accession>
<dbReference type="InterPro" id="IPR043129">
    <property type="entry name" value="ATPase_NBD"/>
</dbReference>
<keyword evidence="5" id="KW-1185">Reference proteome</keyword>
<organism evidence="4 5">
    <name type="scientific">Fusicatenibacter faecihominis</name>
    <dbReference type="NCBI Taxonomy" id="2881276"/>
    <lineage>
        <taxon>Bacteria</taxon>
        <taxon>Bacillati</taxon>
        <taxon>Bacillota</taxon>
        <taxon>Clostridia</taxon>
        <taxon>Lachnospirales</taxon>
        <taxon>Lachnospiraceae</taxon>
        <taxon>Fusicatenibacter</taxon>
    </lineage>
</organism>
<evidence type="ECO:0000256" key="2">
    <source>
        <dbReference type="ARBA" id="ARBA00006479"/>
    </source>
</evidence>
<dbReference type="Pfam" id="PF13412">
    <property type="entry name" value="HTH_24"/>
    <property type="match status" value="1"/>
</dbReference>
<dbReference type="InterPro" id="IPR036390">
    <property type="entry name" value="WH_DNA-bd_sf"/>
</dbReference>
<dbReference type="SUPFAM" id="SSF46785">
    <property type="entry name" value="Winged helix' DNA-binding domain"/>
    <property type="match status" value="1"/>
</dbReference>
<keyword evidence="3" id="KW-0859">Xylose metabolism</keyword>
<dbReference type="InterPro" id="IPR000600">
    <property type="entry name" value="ROK"/>
</dbReference>
<evidence type="ECO:0000313" key="5">
    <source>
        <dbReference type="Proteomes" id="UP001197875"/>
    </source>
</evidence>
<dbReference type="RefSeq" id="WP_227615415.1">
    <property type="nucleotide sequence ID" value="NZ_JAJEPR010000017.1"/>
</dbReference>
<comment type="caution">
    <text evidence="4">The sequence shown here is derived from an EMBL/GenBank/DDBJ whole genome shotgun (WGS) entry which is preliminary data.</text>
</comment>
<dbReference type="AlphaFoldDB" id="A0AAE3DTP0"/>
<protein>
    <submittedName>
        <fullName evidence="4">ROK family transcriptional regulator</fullName>
    </submittedName>
</protein>
<dbReference type="Gene3D" id="1.10.10.10">
    <property type="entry name" value="Winged helix-like DNA-binding domain superfamily/Winged helix DNA-binding domain"/>
    <property type="match status" value="1"/>
</dbReference>
<dbReference type="InterPro" id="IPR036388">
    <property type="entry name" value="WH-like_DNA-bd_sf"/>
</dbReference>
<comment type="function">
    <text evidence="1">Transcriptional repressor of xylose-utilizing enzymes.</text>
</comment>
<dbReference type="GO" id="GO:0042732">
    <property type="term" value="P:D-xylose metabolic process"/>
    <property type="evidence" value="ECO:0007669"/>
    <property type="project" value="UniProtKB-KW"/>
</dbReference>
<evidence type="ECO:0000256" key="3">
    <source>
        <dbReference type="ARBA" id="ARBA00022629"/>
    </source>
</evidence>
<proteinExistence type="inferred from homology"/>
<dbReference type="EMBL" id="JAJEPR010000017">
    <property type="protein sequence ID" value="MCC2190292.1"/>
    <property type="molecule type" value="Genomic_DNA"/>
</dbReference>
<keyword evidence="3" id="KW-0119">Carbohydrate metabolism</keyword>
<evidence type="ECO:0000313" key="4">
    <source>
        <dbReference type="EMBL" id="MCC2190292.1"/>
    </source>
</evidence>
<dbReference type="Proteomes" id="UP001197875">
    <property type="component" value="Unassembled WGS sequence"/>
</dbReference>
<name>A0AAE3DTP0_9FIRM</name>
<dbReference type="PANTHER" id="PTHR18964">
    <property type="entry name" value="ROK (REPRESSOR, ORF, KINASE) FAMILY"/>
    <property type="match status" value="1"/>
</dbReference>
<dbReference type="SUPFAM" id="SSF53067">
    <property type="entry name" value="Actin-like ATPase domain"/>
    <property type="match status" value="2"/>
</dbReference>
<dbReference type="Gene3D" id="3.30.420.40">
    <property type="match status" value="2"/>
</dbReference>
<reference evidence="4 5" key="1">
    <citation type="submission" date="2021-10" db="EMBL/GenBank/DDBJ databases">
        <title>Anaerobic single-cell dispensing facilitates the cultivation of human gut bacteria.</title>
        <authorList>
            <person name="Afrizal A."/>
        </authorList>
    </citation>
    <scope>NUCLEOTIDE SEQUENCE [LARGE SCALE GENOMIC DNA]</scope>
    <source>
        <strain evidence="4 5">CLA-AA-H277</strain>
    </source>
</reference>
<dbReference type="Pfam" id="PF00480">
    <property type="entry name" value="ROK"/>
    <property type="match status" value="1"/>
</dbReference>
<evidence type="ECO:0000256" key="1">
    <source>
        <dbReference type="ARBA" id="ARBA00002486"/>
    </source>
</evidence>
<comment type="similarity">
    <text evidence="2">Belongs to the ROK (NagC/XylR) family.</text>
</comment>